<dbReference type="AlphaFoldDB" id="A0A6M3JZT3"/>
<dbReference type="SUPFAM" id="SSF53448">
    <property type="entry name" value="Nucleotide-diphospho-sugar transferases"/>
    <property type="match status" value="1"/>
</dbReference>
<sequence>MGKNLYEGKYVDESPLESYNPNESFENISICTPFYNSRKFLNTYLHHVTLLDYPRDKLSFYFTVQGDDDTIDTLKLFQKGFSDEYKRIKIKKVKSLRGGELPHVRNVVMCRNMLIQWSKPDTVLFIDHDNFPPPFTILRLRETAYLGGDISGGIYEFYQKDIKDPDGPGRIGYTCFFIDKETGEYYHSCLDRKGLFGGMAEEVLGNRVYCDGVSMGTTLIQRKVFKDTRFTIPWGTDQTDDTTFCLDAATKGYKSVADFGCLVKHWGFDRKYLGKENGMAWFEYSIDDDMRYRRIDLNAKGIYVVE</sequence>
<dbReference type="InterPro" id="IPR029044">
    <property type="entry name" value="Nucleotide-diphossugar_trans"/>
</dbReference>
<name>A0A6M3JZT3_9ZZZZ</name>
<evidence type="ECO:0008006" key="2">
    <source>
        <dbReference type="Google" id="ProtNLM"/>
    </source>
</evidence>
<gene>
    <name evidence="1" type="ORF">MM415A01730_0004</name>
</gene>
<dbReference type="CDD" id="cd00761">
    <property type="entry name" value="Glyco_tranf_GTA_type"/>
    <property type="match status" value="1"/>
</dbReference>
<accession>A0A6M3JZT3</accession>
<protein>
    <recommendedName>
        <fullName evidence="2">Glycosyltransferase</fullName>
    </recommendedName>
</protein>
<reference evidence="1" key="1">
    <citation type="submission" date="2020-03" db="EMBL/GenBank/DDBJ databases">
        <title>The deep terrestrial virosphere.</title>
        <authorList>
            <person name="Holmfeldt K."/>
            <person name="Nilsson E."/>
            <person name="Simone D."/>
            <person name="Lopez-Fernandez M."/>
            <person name="Wu X."/>
            <person name="de Brujin I."/>
            <person name="Lundin D."/>
            <person name="Andersson A."/>
            <person name="Bertilsson S."/>
            <person name="Dopson M."/>
        </authorList>
    </citation>
    <scope>NUCLEOTIDE SEQUENCE</scope>
    <source>
        <strain evidence="1">MM415A01730</strain>
    </source>
</reference>
<evidence type="ECO:0000313" key="1">
    <source>
        <dbReference type="EMBL" id="QJA75636.1"/>
    </source>
</evidence>
<proteinExistence type="predicted"/>
<dbReference type="EMBL" id="MT142176">
    <property type="protein sequence ID" value="QJA75636.1"/>
    <property type="molecule type" value="Genomic_DNA"/>
</dbReference>
<organism evidence="1">
    <name type="scientific">viral metagenome</name>
    <dbReference type="NCBI Taxonomy" id="1070528"/>
    <lineage>
        <taxon>unclassified sequences</taxon>
        <taxon>metagenomes</taxon>
        <taxon>organismal metagenomes</taxon>
    </lineage>
</organism>
<dbReference type="Gene3D" id="3.90.550.10">
    <property type="entry name" value="Spore Coat Polysaccharide Biosynthesis Protein SpsA, Chain A"/>
    <property type="match status" value="1"/>
</dbReference>